<dbReference type="OrthoDB" id="9813836at2"/>
<reference evidence="2 3" key="1">
    <citation type="submission" date="2019-04" db="EMBL/GenBank/DDBJ databases">
        <title>Lacinutrix sp. nov., isolated from marine water.</title>
        <authorList>
            <person name="Kim W."/>
        </authorList>
    </citation>
    <scope>NUCLEOTIDE SEQUENCE [LARGE SCALE GENOMIC DNA]</scope>
    <source>
        <strain evidence="2 3">CAU 1491</strain>
    </source>
</reference>
<dbReference type="InterPro" id="IPR001254">
    <property type="entry name" value="Trypsin_dom"/>
</dbReference>
<organism evidence="2 3">
    <name type="scientific">Pontimicrobium aquaticum</name>
    <dbReference type="NCBI Taxonomy" id="2565367"/>
    <lineage>
        <taxon>Bacteria</taxon>
        <taxon>Pseudomonadati</taxon>
        <taxon>Bacteroidota</taxon>
        <taxon>Flavobacteriia</taxon>
        <taxon>Flavobacteriales</taxon>
        <taxon>Flavobacteriaceae</taxon>
        <taxon>Pontimicrobium</taxon>
    </lineage>
</organism>
<proteinExistence type="predicted"/>
<dbReference type="InterPro" id="IPR051333">
    <property type="entry name" value="CLIP_Serine_Protease"/>
</dbReference>
<dbReference type="GO" id="GO:0004252">
    <property type="term" value="F:serine-type endopeptidase activity"/>
    <property type="evidence" value="ECO:0007669"/>
    <property type="project" value="InterPro"/>
</dbReference>
<dbReference type="PROSITE" id="PS50240">
    <property type="entry name" value="TRYPSIN_DOM"/>
    <property type="match status" value="1"/>
</dbReference>
<dbReference type="InterPro" id="IPR009003">
    <property type="entry name" value="Peptidase_S1_PA"/>
</dbReference>
<protein>
    <submittedName>
        <fullName evidence="2">Trypsin-like serine protease</fullName>
    </submittedName>
</protein>
<evidence type="ECO:0000313" key="2">
    <source>
        <dbReference type="EMBL" id="TJY37059.1"/>
    </source>
</evidence>
<feature type="domain" description="Peptidase S1" evidence="1">
    <location>
        <begin position="50"/>
        <end position="245"/>
    </location>
</feature>
<dbReference type="EMBL" id="SUPL01000002">
    <property type="protein sequence ID" value="TJY37059.1"/>
    <property type="molecule type" value="Genomic_DNA"/>
</dbReference>
<accession>A0A4V6WEC0</accession>
<name>A0A4V6WEC0_9FLAO</name>
<keyword evidence="2" id="KW-0378">Hydrolase</keyword>
<evidence type="ECO:0000313" key="3">
    <source>
        <dbReference type="Proteomes" id="UP000307657"/>
    </source>
</evidence>
<keyword evidence="3" id="KW-1185">Reference proteome</keyword>
<dbReference type="InterPro" id="IPR043504">
    <property type="entry name" value="Peptidase_S1_PA_chymotrypsin"/>
</dbReference>
<comment type="caution">
    <text evidence="2">The sequence shown here is derived from an EMBL/GenBank/DDBJ whole genome shotgun (WGS) entry which is preliminary data.</text>
</comment>
<gene>
    <name evidence="2" type="ORF">E5167_03695</name>
</gene>
<dbReference type="Proteomes" id="UP000307657">
    <property type="component" value="Unassembled WGS sequence"/>
</dbReference>
<dbReference type="PANTHER" id="PTHR24260:SF136">
    <property type="entry name" value="GH08193P-RELATED"/>
    <property type="match status" value="1"/>
</dbReference>
<dbReference type="PRINTS" id="PR00722">
    <property type="entry name" value="CHYMOTRYPSIN"/>
</dbReference>
<sequence length="386" mass="43269">MKSKHLFFIGIVFVMCNAFIVTRHDISDEEYINYGKKGFESLAVFEDGNGTLIDKQWVLTARHIADDQKPGSIVTINGTEYKVEKIVLYPQKPTDDLFKKKDLGLIKLNQPVSGVAPVKYIKKSPEIGSILYLAGNGDVGNGKTGPTNKDKKIRAATNTLDSLKDHFISFVFDSPTSGKATKLEGTPGPGDSGGPAYIKENGTLVLAGVSSFEVVENRQQQGRYGVRNYYPNVSLFADWIESTIKGERYYKTIMDGKEIVSIKRADGSYYLGVDGKKAVVDDLIKYGERVIQEYNDIEAKETAWKQRQPDMNDPQMQFAFYLETLMKEAGIKKSLREATISISTEKFTVEGKEMPENLKSKALKKFEELFKQPLGNNQINLRPRNN</sequence>
<dbReference type="SUPFAM" id="SSF50494">
    <property type="entry name" value="Trypsin-like serine proteases"/>
    <property type="match status" value="1"/>
</dbReference>
<dbReference type="PANTHER" id="PTHR24260">
    <property type="match status" value="1"/>
</dbReference>
<evidence type="ECO:0000259" key="1">
    <source>
        <dbReference type="PROSITE" id="PS50240"/>
    </source>
</evidence>
<dbReference type="Pfam" id="PF00089">
    <property type="entry name" value="Trypsin"/>
    <property type="match status" value="1"/>
</dbReference>
<dbReference type="Gene3D" id="2.40.10.10">
    <property type="entry name" value="Trypsin-like serine proteases"/>
    <property type="match status" value="1"/>
</dbReference>
<dbReference type="GO" id="GO:0006508">
    <property type="term" value="P:proteolysis"/>
    <property type="evidence" value="ECO:0007669"/>
    <property type="project" value="UniProtKB-KW"/>
</dbReference>
<dbReference type="InterPro" id="IPR001314">
    <property type="entry name" value="Peptidase_S1A"/>
</dbReference>
<dbReference type="RefSeq" id="WP_136841175.1">
    <property type="nucleotide sequence ID" value="NZ_SUPL01000002.1"/>
</dbReference>
<dbReference type="AlphaFoldDB" id="A0A4V6WEC0"/>
<keyword evidence="2" id="KW-0645">Protease</keyword>
<dbReference type="SMART" id="SM00020">
    <property type="entry name" value="Tryp_SPc"/>
    <property type="match status" value="1"/>
</dbReference>